<proteinExistence type="predicted"/>
<organism evidence="1">
    <name type="scientific">Arion vulgaris</name>
    <dbReference type="NCBI Taxonomy" id="1028688"/>
    <lineage>
        <taxon>Eukaryota</taxon>
        <taxon>Metazoa</taxon>
        <taxon>Spiralia</taxon>
        <taxon>Lophotrochozoa</taxon>
        <taxon>Mollusca</taxon>
        <taxon>Gastropoda</taxon>
        <taxon>Heterobranchia</taxon>
        <taxon>Euthyneura</taxon>
        <taxon>Panpulmonata</taxon>
        <taxon>Eupulmonata</taxon>
        <taxon>Stylommatophora</taxon>
        <taxon>Helicina</taxon>
        <taxon>Arionoidea</taxon>
        <taxon>Arionidae</taxon>
        <taxon>Arion</taxon>
    </lineage>
</organism>
<accession>A0A0B6XVQ5</accession>
<evidence type="ECO:0000313" key="1">
    <source>
        <dbReference type="EMBL" id="CEK47621.1"/>
    </source>
</evidence>
<name>A0A0B6XVQ5_9EUPU</name>
<gene>
    <name evidence="1" type="primary">ORF1796</name>
</gene>
<protein>
    <submittedName>
        <fullName evidence="1">Uncharacterized protein</fullName>
    </submittedName>
</protein>
<sequence length="55" mass="6305">MSKSTVSWSHDSQELMYLHKMNVALQLFTNSGFSLPDLAQGDHVFERQDHGNIKQ</sequence>
<reference evidence="1" key="1">
    <citation type="submission" date="2014-12" db="EMBL/GenBank/DDBJ databases">
        <title>Insight into the proteome of Arion vulgaris.</title>
        <authorList>
            <person name="Aradska J."/>
            <person name="Bulat T."/>
            <person name="Smidak R."/>
            <person name="Sarate P."/>
            <person name="Gangsoo J."/>
            <person name="Sialana F."/>
            <person name="Bilban M."/>
            <person name="Lubec G."/>
        </authorList>
    </citation>
    <scope>NUCLEOTIDE SEQUENCE</scope>
    <source>
        <tissue evidence="1">Skin</tissue>
    </source>
</reference>
<dbReference type="AlphaFoldDB" id="A0A0B6XVQ5"/>
<dbReference type="EMBL" id="HACG01000756">
    <property type="protein sequence ID" value="CEK47621.1"/>
    <property type="molecule type" value="Transcribed_RNA"/>
</dbReference>